<dbReference type="Proteomes" id="UP000541426">
    <property type="component" value="Unassembled WGS sequence"/>
</dbReference>
<protein>
    <recommendedName>
        <fullName evidence="3">DUF4177 domain-containing protein</fullName>
    </recommendedName>
</protein>
<dbReference type="EMBL" id="JACIEJ010000013">
    <property type="protein sequence ID" value="MBB3987893.1"/>
    <property type="molecule type" value="Genomic_DNA"/>
</dbReference>
<accession>A0A7W6DRL6</accession>
<proteinExistence type="predicted"/>
<sequence length="52" mass="5473">MTRKTGLSDMQASLNAKGAEGWEVVSISSSEFANVGHTVFLKRETTTVGTAA</sequence>
<comment type="caution">
    <text evidence="1">The sequence shown here is derived from an EMBL/GenBank/DDBJ whole genome shotgun (WGS) entry which is preliminary data.</text>
</comment>
<reference evidence="1 2" key="1">
    <citation type="submission" date="2020-08" db="EMBL/GenBank/DDBJ databases">
        <title>Genomic Encyclopedia of Type Strains, Phase IV (KMG-IV): sequencing the most valuable type-strain genomes for metagenomic binning, comparative biology and taxonomic classification.</title>
        <authorList>
            <person name="Goeker M."/>
        </authorList>
    </citation>
    <scope>NUCLEOTIDE SEQUENCE [LARGE SCALE GENOMIC DNA]</scope>
    <source>
        <strain evidence="1 2">DSM 102235</strain>
    </source>
</reference>
<evidence type="ECO:0008006" key="3">
    <source>
        <dbReference type="Google" id="ProtNLM"/>
    </source>
</evidence>
<dbReference type="AlphaFoldDB" id="A0A7W6DRL6"/>
<keyword evidence="2" id="KW-1185">Reference proteome</keyword>
<gene>
    <name evidence="1" type="ORF">GGQ68_004247</name>
</gene>
<evidence type="ECO:0000313" key="1">
    <source>
        <dbReference type="EMBL" id="MBB3987893.1"/>
    </source>
</evidence>
<name>A0A7W6DRL6_9RHOB</name>
<evidence type="ECO:0000313" key="2">
    <source>
        <dbReference type="Proteomes" id="UP000541426"/>
    </source>
</evidence>
<organism evidence="1 2">
    <name type="scientific">Sagittula marina</name>
    <dbReference type="NCBI Taxonomy" id="943940"/>
    <lineage>
        <taxon>Bacteria</taxon>
        <taxon>Pseudomonadati</taxon>
        <taxon>Pseudomonadota</taxon>
        <taxon>Alphaproteobacteria</taxon>
        <taxon>Rhodobacterales</taxon>
        <taxon>Roseobacteraceae</taxon>
        <taxon>Sagittula</taxon>
    </lineage>
</organism>